<proteinExistence type="predicted"/>
<sequence>MDDVLVIDVAIHVVHGRCCSGNRDLHLDRQVVVLGVPVVEVQGLVRLFCGHCLPEKRFIRVKLNAFV</sequence>
<comment type="caution">
    <text evidence="1">The sequence shown here is derived from an EMBL/GenBank/DDBJ whole genome shotgun (WGS) entry which is preliminary data.</text>
</comment>
<reference evidence="1" key="1">
    <citation type="journal article" date="2019" name="bioRxiv">
        <title>The Genome of the Zebra Mussel, Dreissena polymorpha: A Resource for Invasive Species Research.</title>
        <authorList>
            <person name="McCartney M.A."/>
            <person name="Auch B."/>
            <person name="Kono T."/>
            <person name="Mallez S."/>
            <person name="Zhang Y."/>
            <person name="Obille A."/>
            <person name="Becker A."/>
            <person name="Abrahante J.E."/>
            <person name="Garbe J."/>
            <person name="Badalamenti J.P."/>
            <person name="Herman A."/>
            <person name="Mangelson H."/>
            <person name="Liachko I."/>
            <person name="Sullivan S."/>
            <person name="Sone E.D."/>
            <person name="Koren S."/>
            <person name="Silverstein K.A.T."/>
            <person name="Beckman K.B."/>
            <person name="Gohl D.M."/>
        </authorList>
    </citation>
    <scope>NUCLEOTIDE SEQUENCE</scope>
    <source>
        <strain evidence="1">Duluth1</strain>
        <tissue evidence="1">Whole animal</tissue>
    </source>
</reference>
<reference evidence="1" key="2">
    <citation type="submission" date="2020-11" db="EMBL/GenBank/DDBJ databases">
        <authorList>
            <person name="McCartney M.A."/>
            <person name="Auch B."/>
            <person name="Kono T."/>
            <person name="Mallez S."/>
            <person name="Becker A."/>
            <person name="Gohl D.M."/>
            <person name="Silverstein K.A.T."/>
            <person name="Koren S."/>
            <person name="Bechman K.B."/>
            <person name="Herman A."/>
            <person name="Abrahante J.E."/>
            <person name="Garbe J."/>
        </authorList>
    </citation>
    <scope>NUCLEOTIDE SEQUENCE</scope>
    <source>
        <strain evidence="1">Duluth1</strain>
        <tissue evidence="1">Whole animal</tissue>
    </source>
</reference>
<keyword evidence="2" id="KW-1185">Reference proteome</keyword>
<protein>
    <submittedName>
        <fullName evidence="1">Uncharacterized protein</fullName>
    </submittedName>
</protein>
<evidence type="ECO:0000313" key="2">
    <source>
        <dbReference type="Proteomes" id="UP000828390"/>
    </source>
</evidence>
<evidence type="ECO:0000313" key="1">
    <source>
        <dbReference type="EMBL" id="KAH3867686.1"/>
    </source>
</evidence>
<accession>A0A9D4M3C7</accession>
<gene>
    <name evidence="1" type="ORF">DPMN_030818</name>
</gene>
<organism evidence="1 2">
    <name type="scientific">Dreissena polymorpha</name>
    <name type="common">Zebra mussel</name>
    <name type="synonym">Mytilus polymorpha</name>
    <dbReference type="NCBI Taxonomy" id="45954"/>
    <lineage>
        <taxon>Eukaryota</taxon>
        <taxon>Metazoa</taxon>
        <taxon>Spiralia</taxon>
        <taxon>Lophotrochozoa</taxon>
        <taxon>Mollusca</taxon>
        <taxon>Bivalvia</taxon>
        <taxon>Autobranchia</taxon>
        <taxon>Heteroconchia</taxon>
        <taxon>Euheterodonta</taxon>
        <taxon>Imparidentia</taxon>
        <taxon>Neoheterodontei</taxon>
        <taxon>Myida</taxon>
        <taxon>Dreissenoidea</taxon>
        <taxon>Dreissenidae</taxon>
        <taxon>Dreissena</taxon>
    </lineage>
</organism>
<dbReference type="AlphaFoldDB" id="A0A9D4M3C7"/>
<dbReference type="EMBL" id="JAIWYP010000002">
    <property type="protein sequence ID" value="KAH3867686.1"/>
    <property type="molecule type" value="Genomic_DNA"/>
</dbReference>
<dbReference type="Proteomes" id="UP000828390">
    <property type="component" value="Unassembled WGS sequence"/>
</dbReference>
<name>A0A9D4M3C7_DREPO</name>